<evidence type="ECO:0000256" key="7">
    <source>
        <dbReference type="SAM" id="MobiDB-lite"/>
    </source>
</evidence>
<feature type="compositionally biased region" description="Basic and acidic residues" evidence="7">
    <location>
        <begin position="524"/>
        <end position="533"/>
    </location>
</feature>
<comment type="subcellular location">
    <subcellularLocation>
        <location evidence="1">Nucleus</location>
    </subcellularLocation>
</comment>
<sequence>MPLHTAAPPRRSSRLSHIPTAQPLLLRLASGQTRAALLPTDLTGGGPSQRGAAKTAASEGPIVSLGKLGTFRSRAIEGLPFGHSYELVGGEVPNSEDRWRKRGAAEGSDSDASEEEVKPRKGGKMKKPAEVRILVQGPEEEIEETEATNEHFGEETAPALTALDVDALRQAGVDGRLIVQAASEKNATFQQKTGYAQDKYRKKKEMKHMRTFTPLAPTTYNVAAFHFERSPEKLLGMRADALSQMLSFGNVGAGGRYIVVDGVGGLLAGAVLERLGGEGRVFIINEHDSAPTLELFMNMNLPPEYIEPVLRAVNWAATERRWRSLDEPLAVDEATTTPAGKPLGERDKQRLRKRRALFEEHERTRHELFDGEFDGLLVASPFEPVSVIERLLPFIAGSGSIAVHSPYLQPLVEAHARLRLTPHLLNLSITEPWLRKYQVLPGRTHPEMTTSSSAGYLLSATRVLTDAESEALEAAHAQEQEERVAAEAAAPAAESAAEPVAEAAAAQPTSEAATDAAADADAEPAAKRAKVEE</sequence>
<accession>A0A316Z822</accession>
<keyword evidence="9" id="KW-1185">Reference proteome</keyword>
<dbReference type="RefSeq" id="XP_025598216.1">
    <property type="nucleotide sequence ID" value="XM_025745268.1"/>
</dbReference>
<dbReference type="Proteomes" id="UP000245946">
    <property type="component" value="Unassembled WGS sequence"/>
</dbReference>
<dbReference type="STRING" id="58919.A0A316Z822"/>
<comment type="similarity">
    <text evidence="2">Belongs to the TRM6/GCD10 family.</text>
</comment>
<feature type="compositionally biased region" description="Low complexity" evidence="7">
    <location>
        <begin position="486"/>
        <end position="519"/>
    </location>
</feature>
<dbReference type="InterPro" id="IPR017423">
    <property type="entry name" value="TRM6"/>
</dbReference>
<feature type="region of interest" description="Disordered" evidence="7">
    <location>
        <begin position="474"/>
        <end position="533"/>
    </location>
</feature>
<evidence type="ECO:0000256" key="1">
    <source>
        <dbReference type="ARBA" id="ARBA00004123"/>
    </source>
</evidence>
<dbReference type="OrthoDB" id="10254665at2759"/>
<protein>
    <recommendedName>
        <fullName evidence="3">tRNA (adenine(58)-N(1))-methyltransferase non-catalytic subunit TRM6</fullName>
    </recommendedName>
    <alternativeName>
        <fullName evidence="6">tRNA(m1A58)-methyltransferase subunit TRM6</fullName>
    </alternativeName>
</protein>
<feature type="compositionally biased region" description="Basic and acidic residues" evidence="7">
    <location>
        <begin position="476"/>
        <end position="485"/>
    </location>
</feature>
<dbReference type="PANTHER" id="PTHR12945:SF0">
    <property type="entry name" value="TRNA (ADENINE(58)-N(1))-METHYLTRANSFERASE NON-CATALYTIC SUBUNIT TRM6"/>
    <property type="match status" value="1"/>
</dbReference>
<evidence type="ECO:0000256" key="5">
    <source>
        <dbReference type="ARBA" id="ARBA00023242"/>
    </source>
</evidence>
<name>A0A316Z822_9BASI</name>
<proteinExistence type="inferred from homology"/>
<evidence type="ECO:0000256" key="3">
    <source>
        <dbReference type="ARBA" id="ARBA00021704"/>
    </source>
</evidence>
<feature type="region of interest" description="Disordered" evidence="7">
    <location>
        <begin position="87"/>
        <end position="127"/>
    </location>
</feature>
<dbReference type="GeneID" id="37272812"/>
<evidence type="ECO:0000256" key="6">
    <source>
        <dbReference type="ARBA" id="ARBA00032319"/>
    </source>
</evidence>
<keyword evidence="4" id="KW-0819">tRNA processing</keyword>
<keyword evidence="5" id="KW-0539">Nucleus</keyword>
<dbReference type="EMBL" id="KZ819293">
    <property type="protein sequence ID" value="PWN97937.1"/>
    <property type="molecule type" value="Genomic_DNA"/>
</dbReference>
<evidence type="ECO:0000313" key="9">
    <source>
        <dbReference type="Proteomes" id="UP000245946"/>
    </source>
</evidence>
<gene>
    <name evidence="8" type="ORF">FA09DRAFT_360745</name>
</gene>
<feature type="region of interest" description="Disordered" evidence="7">
    <location>
        <begin position="39"/>
        <end position="58"/>
    </location>
</feature>
<dbReference type="GO" id="GO:0031515">
    <property type="term" value="C:tRNA (m1A) methyltransferase complex"/>
    <property type="evidence" value="ECO:0007669"/>
    <property type="project" value="InterPro"/>
</dbReference>
<dbReference type="Pfam" id="PF04189">
    <property type="entry name" value="Gcd10p"/>
    <property type="match status" value="1"/>
</dbReference>
<evidence type="ECO:0000256" key="4">
    <source>
        <dbReference type="ARBA" id="ARBA00022694"/>
    </source>
</evidence>
<dbReference type="GO" id="GO:0005634">
    <property type="term" value="C:nucleus"/>
    <property type="evidence" value="ECO:0007669"/>
    <property type="project" value="UniProtKB-SubCell"/>
</dbReference>
<dbReference type="PANTHER" id="PTHR12945">
    <property type="entry name" value="TRANSLATION INITIATION FACTOR EIF3-RELATED"/>
    <property type="match status" value="1"/>
</dbReference>
<organism evidence="8 9">
    <name type="scientific">Tilletiopsis washingtonensis</name>
    <dbReference type="NCBI Taxonomy" id="58919"/>
    <lineage>
        <taxon>Eukaryota</taxon>
        <taxon>Fungi</taxon>
        <taxon>Dikarya</taxon>
        <taxon>Basidiomycota</taxon>
        <taxon>Ustilaginomycotina</taxon>
        <taxon>Exobasidiomycetes</taxon>
        <taxon>Entylomatales</taxon>
        <taxon>Entylomatales incertae sedis</taxon>
        <taxon>Tilletiopsis</taxon>
    </lineage>
</organism>
<dbReference type="GO" id="GO:0030488">
    <property type="term" value="P:tRNA methylation"/>
    <property type="evidence" value="ECO:0007669"/>
    <property type="project" value="InterPro"/>
</dbReference>
<evidence type="ECO:0000256" key="2">
    <source>
        <dbReference type="ARBA" id="ARBA00008320"/>
    </source>
</evidence>
<dbReference type="AlphaFoldDB" id="A0A316Z822"/>
<reference evidence="8 9" key="1">
    <citation type="journal article" date="2018" name="Mol. Biol. Evol.">
        <title>Broad Genomic Sampling Reveals a Smut Pathogenic Ancestry of the Fungal Clade Ustilaginomycotina.</title>
        <authorList>
            <person name="Kijpornyongpan T."/>
            <person name="Mondo S.J."/>
            <person name="Barry K."/>
            <person name="Sandor L."/>
            <person name="Lee J."/>
            <person name="Lipzen A."/>
            <person name="Pangilinan J."/>
            <person name="LaButti K."/>
            <person name="Hainaut M."/>
            <person name="Henrissat B."/>
            <person name="Grigoriev I.V."/>
            <person name="Spatafora J.W."/>
            <person name="Aime M.C."/>
        </authorList>
    </citation>
    <scope>NUCLEOTIDE SEQUENCE [LARGE SCALE GENOMIC DNA]</scope>
    <source>
        <strain evidence="8 9">MCA 4186</strain>
    </source>
</reference>
<evidence type="ECO:0000313" key="8">
    <source>
        <dbReference type="EMBL" id="PWN97937.1"/>
    </source>
</evidence>